<evidence type="ECO:0000313" key="5">
    <source>
        <dbReference type="Proteomes" id="UP000237144"/>
    </source>
</evidence>
<feature type="signal peptide" evidence="1">
    <location>
        <begin position="1"/>
        <end position="19"/>
    </location>
</feature>
<evidence type="ECO:0000259" key="2">
    <source>
        <dbReference type="Pfam" id="PF17389"/>
    </source>
</evidence>
<keyword evidence="1" id="KW-0732">Signal</keyword>
<dbReference type="OrthoDB" id="10036721at2759"/>
<dbReference type="InterPro" id="IPR035396">
    <property type="entry name" value="Bac_rhamnosid6H"/>
</dbReference>
<feature type="chain" id="PRO_5015516890" description="Alpha-L-rhamnosidase" evidence="1">
    <location>
        <begin position="20"/>
        <end position="858"/>
    </location>
</feature>
<sequence length="858" mass="93289">MRGASLAFAAALAATQAIAGPLLSRNNVGTAASTPWPAIPDPEQYTKPDGPARAYPVSVAKGVTSEHDNVEMKLDTVGDTLTLDYGCDQAGIPFFDVTALGSEYAQIEVKYTEAFNGLKVNYSDGPFPFANGLSSMFRVEALNITQTGELKSYFVQGSQRWQSIKLIKGSGVAMKTAGFIATVDQAPLASFPGYFASSNKTMTDVWNLGPRTQQLACFPPGSQVSTWEIDAKGAYVHGQKPATTIKGANAQNYTLSFETMIDRGGLGWRVDNEVDNIWASGPYLVLTSNYPEGSFANYNRSLVPPNSLVLGRGWSLQNQTTLTGFHLDTFPIDFDVTEKTWHTVETDSPGDGTYTVRLNGKQIAHFNLTAYNVGERPPYFPPCAYYSFALAPWQDQAAWYRNVNITLASGQNFYSNPMTSQDVKIEYGVATNSDYVCSDAGKRDRFSWVGDRQISARSIEAAGQFEFVRGPAVQVFNHQVPSGEVPSNMLFSELDTLGTLGRTESLDLILVDWDAKFISTIYYYWQKTGDTDFIKSYWPQISAIMGYIAQTSIDPTTYFGTNGGSGANIYSTCLMVDTLEQVVEMGQSLGYNSSIMTQYALQAQLSRQAVEHTWNATGGYFAMPGSDFAVADISAVERTKIGTPEQRAKFWSLLPSRAEPGGFVDPPAGANKFDLLGGGVKISMNVAGELLWGLGEYRDGKTAADLLMRTYAVQADSASRNYTGGYWEFLSADGTYPGNDLETAQSHYWGGFPTAFMTEYVLGVQPTTPGFATFKVEPLSDWSDSWVQGRVPTPYGLIYTAWGYGSNGKIQMEVTAPKGTTGTIYPPFSGSFSVNGKSGQSGTATVKGGQGKVMIMQE</sequence>
<organism evidence="4 5">
    <name type="scientific">Rhodotorula taiwanensis</name>
    <dbReference type="NCBI Taxonomy" id="741276"/>
    <lineage>
        <taxon>Eukaryota</taxon>
        <taxon>Fungi</taxon>
        <taxon>Dikarya</taxon>
        <taxon>Basidiomycota</taxon>
        <taxon>Pucciniomycotina</taxon>
        <taxon>Microbotryomycetes</taxon>
        <taxon>Sporidiobolales</taxon>
        <taxon>Sporidiobolaceae</taxon>
        <taxon>Rhodotorula</taxon>
    </lineage>
</organism>
<name>A0A2S5BGR4_9BASI</name>
<dbReference type="InterPro" id="IPR035398">
    <property type="entry name" value="Bac_rhamnosid_C"/>
</dbReference>
<evidence type="ECO:0000259" key="3">
    <source>
        <dbReference type="Pfam" id="PF17390"/>
    </source>
</evidence>
<reference evidence="4 5" key="1">
    <citation type="journal article" date="2018" name="Front. Microbiol.">
        <title>Prospects for Fungal Bioremediation of Acidic Radioactive Waste Sites: Characterization and Genome Sequence of Rhodotorula taiwanensis MD1149.</title>
        <authorList>
            <person name="Tkavc R."/>
            <person name="Matrosova V.Y."/>
            <person name="Grichenko O.E."/>
            <person name="Gostincar C."/>
            <person name="Volpe R.P."/>
            <person name="Klimenkova P."/>
            <person name="Gaidamakova E.K."/>
            <person name="Zhou C.E."/>
            <person name="Stewart B.J."/>
            <person name="Lyman M.G."/>
            <person name="Malfatti S.A."/>
            <person name="Rubinfeld B."/>
            <person name="Courtot M."/>
            <person name="Singh J."/>
            <person name="Dalgard C.L."/>
            <person name="Hamilton T."/>
            <person name="Frey K.G."/>
            <person name="Gunde-Cimerman N."/>
            <person name="Dugan L."/>
            <person name="Daly M.J."/>
        </authorList>
    </citation>
    <scope>NUCLEOTIDE SEQUENCE [LARGE SCALE GENOMIC DNA]</scope>
    <source>
        <strain evidence="4 5">MD1149</strain>
    </source>
</reference>
<dbReference type="GO" id="GO:0005975">
    <property type="term" value="P:carbohydrate metabolic process"/>
    <property type="evidence" value="ECO:0007669"/>
    <property type="project" value="InterPro"/>
</dbReference>
<keyword evidence="5" id="KW-1185">Reference proteome</keyword>
<dbReference type="PANTHER" id="PTHR34987:SF4">
    <property type="entry name" value="ALPHA-L-RHAMNOSIDASE C-TERMINAL DOMAIN-CONTAINING PROTEIN"/>
    <property type="match status" value="1"/>
</dbReference>
<dbReference type="STRING" id="741276.A0A2S5BGR4"/>
<evidence type="ECO:0000313" key="4">
    <source>
        <dbReference type="EMBL" id="POY75966.1"/>
    </source>
</evidence>
<dbReference type="PANTHER" id="PTHR34987">
    <property type="entry name" value="C, PUTATIVE (AFU_ORTHOLOGUE AFUA_3G02880)-RELATED"/>
    <property type="match status" value="1"/>
</dbReference>
<dbReference type="InterPro" id="IPR008928">
    <property type="entry name" value="6-hairpin_glycosidase_sf"/>
</dbReference>
<gene>
    <name evidence="4" type="ORF">BMF94_1050</name>
</gene>
<dbReference type="InterPro" id="IPR012341">
    <property type="entry name" value="6hp_glycosidase-like_sf"/>
</dbReference>
<dbReference type="Pfam" id="PF17390">
    <property type="entry name" value="Bac_rhamnosid_C"/>
    <property type="match status" value="1"/>
</dbReference>
<dbReference type="Gene3D" id="1.50.10.10">
    <property type="match status" value="1"/>
</dbReference>
<dbReference type="Proteomes" id="UP000237144">
    <property type="component" value="Unassembled WGS sequence"/>
</dbReference>
<comment type="caution">
    <text evidence="4">The sequence shown here is derived from an EMBL/GenBank/DDBJ whole genome shotgun (WGS) entry which is preliminary data.</text>
</comment>
<evidence type="ECO:0008006" key="6">
    <source>
        <dbReference type="Google" id="ProtNLM"/>
    </source>
</evidence>
<feature type="domain" description="Alpha-L-rhamnosidase six-hairpin glycosidase" evidence="2">
    <location>
        <begin position="425"/>
        <end position="618"/>
    </location>
</feature>
<feature type="domain" description="Alpha-L-rhamnosidase C-terminal" evidence="3">
    <location>
        <begin position="763"/>
        <end position="827"/>
    </location>
</feature>
<proteinExistence type="predicted"/>
<dbReference type="SUPFAM" id="SSF48208">
    <property type="entry name" value="Six-hairpin glycosidases"/>
    <property type="match status" value="1"/>
</dbReference>
<protein>
    <recommendedName>
        <fullName evidence="6">Alpha-L-rhamnosidase</fullName>
    </recommendedName>
</protein>
<dbReference type="Pfam" id="PF17389">
    <property type="entry name" value="Bac_rhamnosid6H"/>
    <property type="match status" value="1"/>
</dbReference>
<dbReference type="GO" id="GO:0003824">
    <property type="term" value="F:catalytic activity"/>
    <property type="evidence" value="ECO:0007669"/>
    <property type="project" value="UniProtKB-ARBA"/>
</dbReference>
<dbReference type="EMBL" id="PJQD01000009">
    <property type="protein sequence ID" value="POY75966.1"/>
    <property type="molecule type" value="Genomic_DNA"/>
</dbReference>
<evidence type="ECO:0000256" key="1">
    <source>
        <dbReference type="SAM" id="SignalP"/>
    </source>
</evidence>
<dbReference type="Gene3D" id="2.60.420.10">
    <property type="entry name" value="Maltose phosphorylase, domain 3"/>
    <property type="match status" value="1"/>
</dbReference>
<dbReference type="AlphaFoldDB" id="A0A2S5BGR4"/>
<accession>A0A2S5BGR4</accession>